<keyword evidence="3" id="KW-0804">Transcription</keyword>
<dbReference type="InterPro" id="IPR001647">
    <property type="entry name" value="HTH_TetR"/>
</dbReference>
<evidence type="ECO:0000256" key="3">
    <source>
        <dbReference type="ARBA" id="ARBA00023163"/>
    </source>
</evidence>
<dbReference type="PROSITE" id="PS50977">
    <property type="entry name" value="HTH_TETR_2"/>
    <property type="match status" value="1"/>
</dbReference>
<dbReference type="Pfam" id="PF17920">
    <property type="entry name" value="TetR_C_16"/>
    <property type="match status" value="1"/>
</dbReference>
<dbReference type="SUPFAM" id="SSF46689">
    <property type="entry name" value="Homeodomain-like"/>
    <property type="match status" value="1"/>
</dbReference>
<gene>
    <name evidence="6" type="ORF">GCM10007977_033790</name>
</gene>
<reference evidence="6" key="2">
    <citation type="submission" date="2020-09" db="EMBL/GenBank/DDBJ databases">
        <authorList>
            <person name="Sun Q."/>
            <person name="Ohkuma M."/>
        </authorList>
    </citation>
    <scope>NUCLEOTIDE SEQUENCE</scope>
    <source>
        <strain evidence="6">JCM 19831</strain>
    </source>
</reference>
<evidence type="ECO:0000313" key="7">
    <source>
        <dbReference type="Proteomes" id="UP000642070"/>
    </source>
</evidence>
<keyword evidence="2 4" id="KW-0238">DNA-binding</keyword>
<proteinExistence type="predicted"/>
<dbReference type="PANTHER" id="PTHR30055:SF234">
    <property type="entry name" value="HTH-TYPE TRANSCRIPTIONAL REGULATOR BETI"/>
    <property type="match status" value="1"/>
</dbReference>
<dbReference type="EMBL" id="BMPI01000014">
    <property type="protein sequence ID" value="GGM29759.1"/>
    <property type="molecule type" value="Genomic_DNA"/>
</dbReference>
<dbReference type="PANTHER" id="PTHR30055">
    <property type="entry name" value="HTH-TYPE TRANSCRIPTIONAL REGULATOR RUTR"/>
    <property type="match status" value="1"/>
</dbReference>
<evidence type="ECO:0000259" key="5">
    <source>
        <dbReference type="PROSITE" id="PS50977"/>
    </source>
</evidence>
<dbReference type="AlphaFoldDB" id="A0A917TNZ1"/>
<sequence length="188" mass="20553">MRVEPSPRRRDADRTRRLLLDAALVRFTRDGYAATRLRDVAEDARVNVALVSRYFESKEGLFAACLTKAGDELRRSPGDASLETAPAAIAAQIVGRALPERPYQLLLLLRSSGDERAEQIRLGVLRGYSERLAAAAGEPHRLLEAQVVLAATAGLVLLRKSGLEPLGTATEDDLAGPLRDMIEALLRR</sequence>
<keyword evidence="7" id="KW-1185">Reference proteome</keyword>
<dbReference type="SUPFAM" id="SSF48498">
    <property type="entry name" value="Tetracyclin repressor-like, C-terminal domain"/>
    <property type="match status" value="1"/>
</dbReference>
<evidence type="ECO:0000256" key="2">
    <source>
        <dbReference type="ARBA" id="ARBA00023125"/>
    </source>
</evidence>
<dbReference type="GO" id="GO:0000976">
    <property type="term" value="F:transcription cis-regulatory region binding"/>
    <property type="evidence" value="ECO:0007669"/>
    <property type="project" value="TreeGrafter"/>
</dbReference>
<comment type="caution">
    <text evidence="6">The sequence shown here is derived from an EMBL/GenBank/DDBJ whole genome shotgun (WGS) entry which is preliminary data.</text>
</comment>
<dbReference type="InterPro" id="IPR041678">
    <property type="entry name" value="TetR_C_16"/>
</dbReference>
<evidence type="ECO:0000256" key="1">
    <source>
        <dbReference type="ARBA" id="ARBA00023015"/>
    </source>
</evidence>
<dbReference type="GO" id="GO:0003700">
    <property type="term" value="F:DNA-binding transcription factor activity"/>
    <property type="evidence" value="ECO:0007669"/>
    <property type="project" value="TreeGrafter"/>
</dbReference>
<feature type="domain" description="HTH tetR-type" evidence="5">
    <location>
        <begin position="13"/>
        <end position="73"/>
    </location>
</feature>
<evidence type="ECO:0000256" key="4">
    <source>
        <dbReference type="PROSITE-ProRule" id="PRU00335"/>
    </source>
</evidence>
<name>A0A917TNZ1_9ACTN</name>
<accession>A0A917TNZ1</accession>
<dbReference type="InterPro" id="IPR036271">
    <property type="entry name" value="Tet_transcr_reg_TetR-rel_C_sf"/>
</dbReference>
<dbReference type="InterPro" id="IPR050109">
    <property type="entry name" value="HTH-type_TetR-like_transc_reg"/>
</dbReference>
<evidence type="ECO:0000313" key="6">
    <source>
        <dbReference type="EMBL" id="GGM29759.1"/>
    </source>
</evidence>
<dbReference type="InterPro" id="IPR009057">
    <property type="entry name" value="Homeodomain-like_sf"/>
</dbReference>
<reference evidence="6" key="1">
    <citation type="journal article" date="2014" name="Int. J. Syst. Evol. Microbiol.">
        <title>Complete genome sequence of Corynebacterium casei LMG S-19264T (=DSM 44701T), isolated from a smear-ripened cheese.</title>
        <authorList>
            <consortium name="US DOE Joint Genome Institute (JGI-PGF)"/>
            <person name="Walter F."/>
            <person name="Albersmeier A."/>
            <person name="Kalinowski J."/>
            <person name="Ruckert C."/>
        </authorList>
    </citation>
    <scope>NUCLEOTIDE SEQUENCE</scope>
    <source>
        <strain evidence="6">JCM 19831</strain>
    </source>
</reference>
<organism evidence="6 7">
    <name type="scientific">Dactylosporangium sucinum</name>
    <dbReference type="NCBI Taxonomy" id="1424081"/>
    <lineage>
        <taxon>Bacteria</taxon>
        <taxon>Bacillati</taxon>
        <taxon>Actinomycetota</taxon>
        <taxon>Actinomycetes</taxon>
        <taxon>Micromonosporales</taxon>
        <taxon>Micromonosporaceae</taxon>
        <taxon>Dactylosporangium</taxon>
    </lineage>
</organism>
<keyword evidence="1" id="KW-0805">Transcription regulation</keyword>
<protein>
    <recommendedName>
        <fullName evidence="5">HTH tetR-type domain-containing protein</fullName>
    </recommendedName>
</protein>
<feature type="DNA-binding region" description="H-T-H motif" evidence="4">
    <location>
        <begin position="36"/>
        <end position="55"/>
    </location>
</feature>
<dbReference type="Gene3D" id="1.10.357.10">
    <property type="entry name" value="Tetracycline Repressor, domain 2"/>
    <property type="match status" value="1"/>
</dbReference>
<dbReference type="Pfam" id="PF00440">
    <property type="entry name" value="TetR_N"/>
    <property type="match status" value="1"/>
</dbReference>
<dbReference type="Proteomes" id="UP000642070">
    <property type="component" value="Unassembled WGS sequence"/>
</dbReference>